<organism evidence="1 2">
    <name type="scientific">Persea americana</name>
    <name type="common">Avocado</name>
    <dbReference type="NCBI Taxonomy" id="3435"/>
    <lineage>
        <taxon>Eukaryota</taxon>
        <taxon>Viridiplantae</taxon>
        <taxon>Streptophyta</taxon>
        <taxon>Embryophyta</taxon>
        <taxon>Tracheophyta</taxon>
        <taxon>Spermatophyta</taxon>
        <taxon>Magnoliopsida</taxon>
        <taxon>Magnoliidae</taxon>
        <taxon>Laurales</taxon>
        <taxon>Lauraceae</taxon>
        <taxon>Persea</taxon>
    </lineage>
</organism>
<evidence type="ECO:0000313" key="1">
    <source>
        <dbReference type="EMBL" id="KAJ8631724.1"/>
    </source>
</evidence>
<comment type="caution">
    <text evidence="1">The sequence shown here is derived from an EMBL/GenBank/DDBJ whole genome shotgun (WGS) entry which is preliminary data.</text>
</comment>
<sequence>MKGLEGNKPRLGGGSRRSNSRAPHQISLKAGDNGEEGENIPICQTCFSSWDWILLCSAEVSQRQHGPTKA</sequence>
<accession>A0ACC2LFA6</accession>
<reference evidence="1 2" key="1">
    <citation type="journal article" date="2022" name="Hortic Res">
        <title>A haplotype resolved chromosomal level avocado genome allows analysis of novel avocado genes.</title>
        <authorList>
            <person name="Nath O."/>
            <person name="Fletcher S.J."/>
            <person name="Hayward A."/>
            <person name="Shaw L.M."/>
            <person name="Masouleh A.K."/>
            <person name="Furtado A."/>
            <person name="Henry R.J."/>
            <person name="Mitter N."/>
        </authorList>
    </citation>
    <scope>NUCLEOTIDE SEQUENCE [LARGE SCALE GENOMIC DNA]</scope>
    <source>
        <strain evidence="2">cv. Hass</strain>
    </source>
</reference>
<dbReference type="EMBL" id="CM056815">
    <property type="protein sequence ID" value="KAJ8631724.1"/>
    <property type="molecule type" value="Genomic_DNA"/>
</dbReference>
<dbReference type="Proteomes" id="UP001234297">
    <property type="component" value="Chromosome 7"/>
</dbReference>
<keyword evidence="2" id="KW-1185">Reference proteome</keyword>
<name>A0ACC2LFA6_PERAE</name>
<protein>
    <submittedName>
        <fullName evidence="1">Uncharacterized protein</fullName>
    </submittedName>
</protein>
<proteinExistence type="predicted"/>
<evidence type="ECO:0000313" key="2">
    <source>
        <dbReference type="Proteomes" id="UP001234297"/>
    </source>
</evidence>
<gene>
    <name evidence="1" type="ORF">MRB53_025047</name>
</gene>